<accession>X0USW6</accession>
<evidence type="ECO:0000313" key="1">
    <source>
        <dbReference type="EMBL" id="GAG03388.1"/>
    </source>
</evidence>
<proteinExistence type="predicted"/>
<sequence>MSMFGKLIKDKYIKECEYLGCDLTKTVLLMDLSASIFNNNHIQNTIGMVLLISEMTILDKEYLIINKRNPEFLNFNKDDNIFQKVEKVLVNCCQSSNIYLNDVNELINKDDVDLLVLSNKEIDGISNRYNSLPCRIIFWRYDSENKEIHSRSYILIKKIIEESEEFQEVNQDQSMIYKLMNFVYSR</sequence>
<reference evidence="1" key="1">
    <citation type="journal article" date="2014" name="Front. Microbiol.">
        <title>High frequency of phylogenetically diverse reductive dehalogenase-homologous genes in deep subseafloor sedimentary metagenomes.</title>
        <authorList>
            <person name="Kawai M."/>
            <person name="Futagami T."/>
            <person name="Toyoda A."/>
            <person name="Takaki Y."/>
            <person name="Nishi S."/>
            <person name="Hori S."/>
            <person name="Arai W."/>
            <person name="Tsubouchi T."/>
            <person name="Morono Y."/>
            <person name="Uchiyama I."/>
            <person name="Ito T."/>
            <person name="Fujiyama A."/>
            <person name="Inagaki F."/>
            <person name="Takami H."/>
        </authorList>
    </citation>
    <scope>NUCLEOTIDE SEQUENCE</scope>
    <source>
        <strain evidence="1">Expedition CK06-06</strain>
    </source>
</reference>
<protein>
    <submittedName>
        <fullName evidence="1">Uncharacterized protein</fullName>
    </submittedName>
</protein>
<gene>
    <name evidence="1" type="ORF">S01H1_40110</name>
</gene>
<dbReference type="EMBL" id="BARS01025371">
    <property type="protein sequence ID" value="GAG03388.1"/>
    <property type="molecule type" value="Genomic_DNA"/>
</dbReference>
<comment type="caution">
    <text evidence="1">The sequence shown here is derived from an EMBL/GenBank/DDBJ whole genome shotgun (WGS) entry which is preliminary data.</text>
</comment>
<dbReference type="AlphaFoldDB" id="X0USW6"/>
<organism evidence="1">
    <name type="scientific">marine sediment metagenome</name>
    <dbReference type="NCBI Taxonomy" id="412755"/>
    <lineage>
        <taxon>unclassified sequences</taxon>
        <taxon>metagenomes</taxon>
        <taxon>ecological metagenomes</taxon>
    </lineage>
</organism>
<name>X0USW6_9ZZZZ</name>